<organism evidence="10 11">
    <name type="scientific">Melopsittacus undulatus</name>
    <name type="common">Budgerigar</name>
    <name type="synonym">Psittacus undulatus</name>
    <dbReference type="NCBI Taxonomy" id="13146"/>
    <lineage>
        <taxon>Eukaryota</taxon>
        <taxon>Metazoa</taxon>
        <taxon>Chordata</taxon>
        <taxon>Craniata</taxon>
        <taxon>Vertebrata</taxon>
        <taxon>Euteleostomi</taxon>
        <taxon>Archelosauria</taxon>
        <taxon>Archosauria</taxon>
        <taxon>Dinosauria</taxon>
        <taxon>Saurischia</taxon>
        <taxon>Theropoda</taxon>
        <taxon>Coelurosauria</taxon>
        <taxon>Aves</taxon>
        <taxon>Neognathae</taxon>
        <taxon>Neoaves</taxon>
        <taxon>Telluraves</taxon>
        <taxon>Australaves</taxon>
        <taxon>Psittaciformes</taxon>
        <taxon>Psittaculidae</taxon>
        <taxon>Melopsittacus</taxon>
    </lineage>
</organism>
<feature type="region of interest" description="Disordered" evidence="9">
    <location>
        <begin position="501"/>
        <end position="538"/>
    </location>
</feature>
<dbReference type="InterPro" id="IPR047058">
    <property type="entry name" value="TIF1b_Bbox2_Znf"/>
</dbReference>
<dbReference type="AlphaFoldDB" id="A0A8V5GTS0"/>
<dbReference type="Ensembl" id="ENSMUNT00000026261.1">
    <property type="protein sequence ID" value="ENSMUNP00000027866.1"/>
    <property type="gene ID" value="ENSMUNG00000019538.1"/>
</dbReference>
<dbReference type="PROSITE" id="PS50089">
    <property type="entry name" value="ZF_RING_2"/>
    <property type="match status" value="1"/>
</dbReference>
<dbReference type="CDD" id="cd19829">
    <property type="entry name" value="Bbox2_TIF1b_C-VI"/>
    <property type="match status" value="1"/>
</dbReference>
<keyword evidence="6" id="KW-0175">Coiled coil</keyword>
<dbReference type="SMART" id="SM00249">
    <property type="entry name" value="PHD"/>
    <property type="match status" value="2"/>
</dbReference>
<evidence type="ECO:0000313" key="10">
    <source>
        <dbReference type="Ensembl" id="ENSMUNP00000027866.1"/>
    </source>
</evidence>
<dbReference type="SUPFAM" id="SSF57850">
    <property type="entry name" value="RING/U-box"/>
    <property type="match status" value="1"/>
</dbReference>
<keyword evidence="5" id="KW-0862">Zinc</keyword>
<dbReference type="GO" id="GO:0008270">
    <property type="term" value="F:zinc ion binding"/>
    <property type="evidence" value="ECO:0007669"/>
    <property type="project" value="UniProtKB-KW"/>
</dbReference>
<evidence type="ECO:0000256" key="3">
    <source>
        <dbReference type="ARBA" id="ARBA00022737"/>
    </source>
</evidence>
<keyword evidence="8" id="KW-0539">Nucleus</keyword>
<dbReference type="SMART" id="SM00502">
    <property type="entry name" value="BBC"/>
    <property type="match status" value="1"/>
</dbReference>
<reference evidence="10" key="3">
    <citation type="submission" date="2025-09" db="UniProtKB">
        <authorList>
            <consortium name="Ensembl"/>
        </authorList>
    </citation>
    <scope>IDENTIFICATION</scope>
</reference>
<dbReference type="SMART" id="SM00184">
    <property type="entry name" value="RING"/>
    <property type="match status" value="2"/>
</dbReference>
<evidence type="ECO:0000313" key="11">
    <source>
        <dbReference type="Proteomes" id="UP000694405"/>
    </source>
</evidence>
<dbReference type="PROSITE" id="PS50119">
    <property type="entry name" value="ZF_BBOX"/>
    <property type="match status" value="2"/>
</dbReference>
<evidence type="ECO:0000256" key="4">
    <source>
        <dbReference type="ARBA" id="ARBA00022771"/>
    </source>
</evidence>
<dbReference type="PROSITE" id="PS00518">
    <property type="entry name" value="ZF_RING_1"/>
    <property type="match status" value="1"/>
</dbReference>
<keyword evidence="7" id="KW-0103">Bromodomain</keyword>
<dbReference type="PANTHER" id="PTHR45915:SF8">
    <property type="entry name" value="TRIPARTITE MOTIF CONTAINING 28"/>
    <property type="match status" value="1"/>
</dbReference>
<dbReference type="Proteomes" id="UP000694405">
    <property type="component" value="Chromosome 27"/>
</dbReference>
<feature type="compositionally biased region" description="Polar residues" evidence="9">
    <location>
        <begin position="363"/>
        <end position="379"/>
    </location>
</feature>
<name>A0A8V5GTS0_MELUD</name>
<reference evidence="10" key="1">
    <citation type="submission" date="2020-03" db="EMBL/GenBank/DDBJ databases">
        <title>Melopsittacus undulatus (budgerigar) genome, bMelUnd1, maternal haplotype with Z.</title>
        <authorList>
            <person name="Gedman G."/>
            <person name="Mountcastle J."/>
            <person name="Haase B."/>
            <person name="Formenti G."/>
            <person name="Wright T."/>
            <person name="Apodaca J."/>
            <person name="Pelan S."/>
            <person name="Chow W."/>
            <person name="Rhie A."/>
            <person name="Howe K."/>
            <person name="Fedrigo O."/>
            <person name="Jarvis E.D."/>
        </authorList>
    </citation>
    <scope>NUCLEOTIDE SEQUENCE [LARGE SCALE GENOMIC DNA]</scope>
</reference>
<evidence type="ECO:0000256" key="2">
    <source>
        <dbReference type="ARBA" id="ARBA00022723"/>
    </source>
</evidence>
<comment type="subcellular location">
    <subcellularLocation>
        <location evidence="1">Nucleus</location>
    </subcellularLocation>
</comment>
<proteinExistence type="predicted"/>
<dbReference type="Pfam" id="PF00643">
    <property type="entry name" value="zf-B_box"/>
    <property type="match status" value="2"/>
</dbReference>
<keyword evidence="2" id="KW-0479">Metal-binding</keyword>
<dbReference type="PANTHER" id="PTHR45915">
    <property type="entry name" value="TRANSCRIPTION INTERMEDIARY FACTOR"/>
    <property type="match status" value="1"/>
</dbReference>
<dbReference type="InterPro" id="IPR000315">
    <property type="entry name" value="Znf_B-box"/>
</dbReference>
<dbReference type="SUPFAM" id="SSF57845">
    <property type="entry name" value="B-box zinc-binding domain"/>
    <property type="match status" value="1"/>
</dbReference>
<reference evidence="10" key="2">
    <citation type="submission" date="2025-08" db="UniProtKB">
        <authorList>
            <consortium name="Ensembl"/>
        </authorList>
    </citation>
    <scope>IDENTIFICATION</scope>
</reference>
<dbReference type="Pfam" id="PF14634">
    <property type="entry name" value="zf-RING_5"/>
    <property type="match status" value="1"/>
</dbReference>
<dbReference type="InterPro" id="IPR013083">
    <property type="entry name" value="Znf_RING/FYVE/PHD"/>
</dbReference>
<dbReference type="Gene3D" id="3.30.40.10">
    <property type="entry name" value="Zinc/RING finger domain, C3HC4 (zinc finger)"/>
    <property type="match status" value="3"/>
</dbReference>
<keyword evidence="3" id="KW-0677">Repeat</keyword>
<dbReference type="GO" id="GO:0000785">
    <property type="term" value="C:chromatin"/>
    <property type="evidence" value="ECO:0007669"/>
    <property type="project" value="TreeGrafter"/>
</dbReference>
<sequence length="697" mass="75808">MSEAGAELLERCGGCGERLRPERDPRLLPCLHSLCGACVRTPAGNGLECPICHSQCRPQDVVENYFLWERSSEPAAGGQGAGQCCTSCEDNAAATSYCVECSEPLCGTCVEAHQRVKYTKDHTVRAMGSGQGQAAERTLFCPVHKQEPLVLFCDTCEALTCRDCQLSTHQDHQYQFLEEAVRSQRKLLLGLLKRLGDKQAALQRSAREVRGFMRRVAEVQKRVQVEVKVAILQIMKELNKRGRVLVSDAQRVTEGQQEKLEQQHWAMTKLQQQQEHILRFTSWALERDNSTALLLCRRLICLQLQGALKAMVEPVEPQGDMKFQWDPGAWTRSAESFGTIVSERSLPPHPPSLSPNGPGASQGPPQTVVVSKGQPSPMVQGSPAPPNGAEEGLGGPPPLQGPIGGQGLGCPNLSPPHLYPEMAESGGGTELAANGPPEAAGTKRKRSCPVPSPLLPKEPWVRLERLELGLEPGAAPVPVFRVLPGASAREFSLIVIERGQPRGPPAAIKEEQPEDTKPLPIHPNGAAGTGSSSSSSSSSDPSCIPGSLLGSVSCCRVCRCAGAVVMCDRCERCFHLSCHLPALQEVPRYILWDPQHPMGSMYILWDPCTSYGIHAHPMGSVSCRVCRCAGAVVMCDRCERCFHLSCHLPALQEVPRYILWDPCTSYGIHGYPMGSIASYGLRVLLPRVPLRRSRGHV</sequence>
<dbReference type="Gene3D" id="3.30.160.60">
    <property type="entry name" value="Classic Zinc Finger"/>
    <property type="match status" value="1"/>
</dbReference>
<dbReference type="InterPro" id="IPR003649">
    <property type="entry name" value="Bbox_C"/>
</dbReference>
<gene>
    <name evidence="10" type="primary">LOC115946174</name>
</gene>
<evidence type="ECO:0000256" key="6">
    <source>
        <dbReference type="ARBA" id="ARBA00023054"/>
    </source>
</evidence>
<keyword evidence="4" id="KW-0863">Zinc-finger</keyword>
<dbReference type="GO" id="GO:0005634">
    <property type="term" value="C:nucleus"/>
    <property type="evidence" value="ECO:0007669"/>
    <property type="project" value="UniProtKB-SubCell"/>
</dbReference>
<evidence type="ECO:0000256" key="5">
    <source>
        <dbReference type="ARBA" id="ARBA00022833"/>
    </source>
</evidence>
<dbReference type="SUPFAM" id="SSF57903">
    <property type="entry name" value="FYVE/PHD zinc finger"/>
    <property type="match status" value="2"/>
</dbReference>
<evidence type="ECO:0000256" key="8">
    <source>
        <dbReference type="ARBA" id="ARBA00023242"/>
    </source>
</evidence>
<dbReference type="InterPro" id="IPR011011">
    <property type="entry name" value="Znf_FYVE_PHD"/>
</dbReference>
<dbReference type="InterPro" id="IPR001841">
    <property type="entry name" value="Znf_RING"/>
</dbReference>
<evidence type="ECO:0000256" key="1">
    <source>
        <dbReference type="ARBA" id="ARBA00004123"/>
    </source>
</evidence>
<evidence type="ECO:0000256" key="7">
    <source>
        <dbReference type="ARBA" id="ARBA00023117"/>
    </source>
</evidence>
<dbReference type="SMART" id="SM00336">
    <property type="entry name" value="BBOX"/>
    <property type="match status" value="2"/>
</dbReference>
<accession>A0A8V5GTS0</accession>
<dbReference type="InterPro" id="IPR001965">
    <property type="entry name" value="Znf_PHD"/>
</dbReference>
<evidence type="ECO:0000256" key="9">
    <source>
        <dbReference type="SAM" id="MobiDB-lite"/>
    </source>
</evidence>
<feature type="region of interest" description="Disordered" evidence="9">
    <location>
        <begin position="342"/>
        <end position="455"/>
    </location>
</feature>
<protein>
    <submittedName>
        <fullName evidence="10">Uncharacterized protein</fullName>
    </submittedName>
</protein>
<keyword evidence="11" id="KW-1185">Reference proteome</keyword>
<feature type="compositionally biased region" description="Basic and acidic residues" evidence="9">
    <location>
        <begin position="508"/>
        <end position="517"/>
    </location>
</feature>
<dbReference type="InterPro" id="IPR017907">
    <property type="entry name" value="Znf_RING_CS"/>
</dbReference>
<dbReference type="FunFam" id="3.30.160.60:FF:000074">
    <property type="entry name" value="Tripartite motif containing 66"/>
    <property type="match status" value="1"/>
</dbReference>